<name>A0A1I0NNV8_9EURY</name>
<sequence length="42" mass="4667">MAEIRNSTLWQCPECGRSVNGFVNGCRCPSCRKEMPDACDCV</sequence>
<dbReference type="Proteomes" id="UP000183275">
    <property type="component" value="Unassembled WGS sequence"/>
</dbReference>
<keyword evidence="2" id="KW-1185">Reference proteome</keyword>
<proteinExistence type="predicted"/>
<evidence type="ECO:0000313" key="1">
    <source>
        <dbReference type="EMBL" id="SEW03058.1"/>
    </source>
</evidence>
<organism evidence="1 2">
    <name type="scientific">Natrinema salifodinae</name>
    <dbReference type="NCBI Taxonomy" id="1202768"/>
    <lineage>
        <taxon>Archaea</taxon>
        <taxon>Methanobacteriati</taxon>
        <taxon>Methanobacteriota</taxon>
        <taxon>Stenosarchaea group</taxon>
        <taxon>Halobacteria</taxon>
        <taxon>Halobacteriales</taxon>
        <taxon>Natrialbaceae</taxon>
        <taxon>Natrinema</taxon>
    </lineage>
</organism>
<gene>
    <name evidence="1" type="ORF">SAMN05216285_1946</name>
</gene>
<dbReference type="AlphaFoldDB" id="A0A1I0NNV8"/>
<evidence type="ECO:0000313" key="2">
    <source>
        <dbReference type="Proteomes" id="UP000183275"/>
    </source>
</evidence>
<dbReference type="EMBL" id="FOIS01000002">
    <property type="protein sequence ID" value="SEW03058.1"/>
    <property type="molecule type" value="Genomic_DNA"/>
</dbReference>
<protein>
    <submittedName>
        <fullName evidence="1">Uncharacterized protein</fullName>
    </submittedName>
</protein>
<reference evidence="2" key="1">
    <citation type="submission" date="2016-10" db="EMBL/GenBank/DDBJ databases">
        <authorList>
            <person name="Varghese N."/>
        </authorList>
    </citation>
    <scope>NUCLEOTIDE SEQUENCE [LARGE SCALE GENOMIC DNA]</scope>
    <source>
        <strain evidence="2">CGMCC 1.12284</strain>
    </source>
</reference>
<accession>A0A1I0NNV8</accession>